<protein>
    <recommendedName>
        <fullName evidence="3">TrwC relaxase domain-containing protein</fullName>
    </recommendedName>
</protein>
<dbReference type="NCBIfam" id="NF041492">
    <property type="entry name" value="MobF"/>
    <property type="match status" value="1"/>
</dbReference>
<dbReference type="InterPro" id="IPR014862">
    <property type="entry name" value="TrwC"/>
</dbReference>
<evidence type="ECO:0000256" key="2">
    <source>
        <dbReference type="SAM" id="MobiDB-lite"/>
    </source>
</evidence>
<dbReference type="Proteomes" id="UP001050808">
    <property type="component" value="Unassembled WGS sequence"/>
</dbReference>
<dbReference type="InterPro" id="IPR027417">
    <property type="entry name" value="P-loop_NTPase"/>
</dbReference>
<reference evidence="4" key="1">
    <citation type="submission" date="2024-05" db="EMBL/GenBank/DDBJ databases">
        <title>Whole genome shotgun sequence of Streptomyces violascens NBRC 12920.</title>
        <authorList>
            <person name="Komaki H."/>
            <person name="Tamura T."/>
        </authorList>
    </citation>
    <scope>NUCLEOTIDE SEQUENCE</scope>
    <source>
        <strain evidence="4">NBRC 12920</strain>
    </source>
</reference>
<dbReference type="Gene3D" id="3.40.50.300">
    <property type="entry name" value="P-loop containing nucleotide triphosphate hydrolases"/>
    <property type="match status" value="2"/>
</dbReference>
<dbReference type="SUPFAM" id="SSF55464">
    <property type="entry name" value="Origin of replication-binding domain, RBD-like"/>
    <property type="match status" value="1"/>
</dbReference>
<feature type="coiled-coil region" evidence="1">
    <location>
        <begin position="1151"/>
        <end position="1178"/>
    </location>
</feature>
<dbReference type="RefSeq" id="WP_189970403.1">
    <property type="nucleotide sequence ID" value="NZ_BMUA01000035.1"/>
</dbReference>
<dbReference type="Pfam" id="PF13604">
    <property type="entry name" value="AAA_30"/>
    <property type="match status" value="1"/>
</dbReference>
<sequence>MAWVTRIVNEEQVEYRLSQHSGCYVQQDGEGLAQAPQQGSDRQVDYRMDSAGDSGLVWIGEGLPAVGLTPGTVLDEAGKEAARRLANGVDPRTGERLVEPELRAHPRARLVGAPLVEAIEKAAAAAGVEAAALFAGKPKQAAKYAALARMVHQKGERHRLQVDSLHRLARAAGVRLEDVYEAGELAQARAHQDERVNVRIRAYDVVADLPKSASVLWALLGPERETEWRALVHQAKREAFGELEQWIGYGLASEDGSLHRIATGGLLGWSMEHQSARPVDDDVLGDPHLHLHLMILNLARCEDGEWRAIANGGMDLHRHVRAFDALFKARVRALAAERFGVRYEQDAHTGAWEIVGIPVQLRTHFSRRAADVDAIAGAHASREEKLRVSAQTRHAKHDTGNLDLRADWRCQAEELGIDVEAMVAAAAPGPSGGAAAAFTGPGLPPVPPPDQIAAQVFDPQHGLTAHDKEFSRAQLLAAVANSCPYGLPAEDLGRLADRVLEVKGYAVPLPPRGAGLLSNAERFTTQDIVAAEQTIVDQARARYGDGTAQLSAEQAAAALSVFEVASGFTLGAEQRGAVQRLLTTGHGIDAIEGVAGAGKTSLMAACRIGWDAVGMTYAGTALSAVAAANLQEGSGIPARTLASWLERINSGAGLRGLDVLVIDEAVMTDDRALAILLTEAARTGTKVIGVGDPQQLQAIGPGGGWAEVHRIVGGARLTVNRRQQDQIEKAALEAWRTSPEGRERALQQLATGQRVHATDTPDQARAGVLEAWAERRTRWTDPHDVLDGLVVLAARNSDVAALNHGAQAIRRAAGELGTAHTYALPRGGKLTLAVGDLVRVRANDYRSRRGEGPDVLNGYRAVVTAMSDDHQVQITWRRTHPDGQKSFHQAWVTPGQITQGALSLGYAMTVTASQGLTVDVSLLYALGANAYSAYPGITRARLENHLWLPVAALEDEKTRKQFGQPASEAEALERALNAYAALLRQDRPSGMVLDQLRPAPEPMAAPADTVPAEELFARWDDRGARPYGALPASRLEAQAAQAERQADEAERLGAEQARTAREGAAALAARPSPGQQITAAAAAVLIQAEQLMAAAEHDFARAAEARAAAAEASQIRDQVAQTAGRGRLALRMAGTSRAEQEQLITHYTGQLTAAADQAQQAQNAAEQAQRRAAQLVAASPYAALLRDLAGPADPAAGPAGVRRQYASVRAQLPQIAERIDADQAAAVQQARTQSVQLGARASAARSTAEALRSEAQLRRQIAAQAPQQHAREAAARDAAVRTAATRPSAPSAQWPRPAGPAAVRGPGERRP</sequence>
<feature type="coiled-coil region" evidence="1">
    <location>
        <begin position="1032"/>
        <end position="1059"/>
    </location>
</feature>
<feature type="region of interest" description="Disordered" evidence="2">
    <location>
        <begin position="1260"/>
        <end position="1311"/>
    </location>
</feature>
<name>A0ABQ3QL68_9ACTN</name>
<evidence type="ECO:0000259" key="3">
    <source>
        <dbReference type="Pfam" id="PF08751"/>
    </source>
</evidence>
<evidence type="ECO:0000313" key="5">
    <source>
        <dbReference type="Proteomes" id="UP001050808"/>
    </source>
</evidence>
<gene>
    <name evidence="4" type="ORF">Sviol_24400</name>
</gene>
<accession>A0ABQ3QL68</accession>
<keyword evidence="1" id="KW-0175">Coiled coil</keyword>
<dbReference type="EMBL" id="BNDY01000003">
    <property type="protein sequence ID" value="GHI38032.1"/>
    <property type="molecule type" value="Genomic_DNA"/>
</dbReference>
<comment type="caution">
    <text evidence="4">The sequence shown here is derived from an EMBL/GenBank/DDBJ whole genome shotgun (WGS) entry which is preliminary data.</text>
</comment>
<feature type="domain" description="TrwC relaxase" evidence="3">
    <location>
        <begin position="45"/>
        <end position="414"/>
    </location>
</feature>
<proteinExistence type="predicted"/>
<evidence type="ECO:0000256" key="1">
    <source>
        <dbReference type="SAM" id="Coils"/>
    </source>
</evidence>
<keyword evidence="5" id="KW-1185">Reference proteome</keyword>
<feature type="compositionally biased region" description="Basic and acidic residues" evidence="2">
    <location>
        <begin position="1269"/>
        <end position="1279"/>
    </location>
</feature>
<organism evidence="4 5">
    <name type="scientific">Streptomyces violascens</name>
    <dbReference type="NCBI Taxonomy" id="67381"/>
    <lineage>
        <taxon>Bacteria</taxon>
        <taxon>Bacillati</taxon>
        <taxon>Actinomycetota</taxon>
        <taxon>Actinomycetes</taxon>
        <taxon>Kitasatosporales</taxon>
        <taxon>Streptomycetaceae</taxon>
        <taxon>Streptomyces</taxon>
    </lineage>
</organism>
<feature type="compositionally biased region" description="Low complexity" evidence="2">
    <location>
        <begin position="1295"/>
        <end position="1305"/>
    </location>
</feature>
<dbReference type="Pfam" id="PF08751">
    <property type="entry name" value="TrwC"/>
    <property type="match status" value="1"/>
</dbReference>
<dbReference type="CDD" id="cd17933">
    <property type="entry name" value="DEXSc_RecD-like"/>
    <property type="match status" value="1"/>
</dbReference>
<dbReference type="SUPFAM" id="SSF52540">
    <property type="entry name" value="P-loop containing nucleoside triphosphate hydrolases"/>
    <property type="match status" value="2"/>
</dbReference>
<evidence type="ECO:0000313" key="4">
    <source>
        <dbReference type="EMBL" id="GHI38032.1"/>
    </source>
</evidence>
<dbReference type="CDD" id="cd18809">
    <property type="entry name" value="SF1_C_RecD"/>
    <property type="match status" value="1"/>
</dbReference>
<dbReference type="Gene3D" id="2.30.30.940">
    <property type="match status" value="1"/>
</dbReference>